<dbReference type="EnsemblPlants" id="KQL08453">
    <property type="protein sequence ID" value="KQL08453"/>
    <property type="gene ID" value="SETIT_005559mg"/>
</dbReference>
<reference evidence="1" key="2">
    <citation type="submission" date="2018-08" db="UniProtKB">
        <authorList>
            <consortium name="EnsemblPlants"/>
        </authorList>
    </citation>
    <scope>IDENTIFICATION</scope>
    <source>
        <strain evidence="1">Yugu1</strain>
    </source>
</reference>
<dbReference type="InParanoid" id="K3XUF2"/>
<protein>
    <submittedName>
        <fullName evidence="1">Uncharacterized protein</fullName>
    </submittedName>
</protein>
<dbReference type="HOGENOM" id="CLU_2946075_0_0_1"/>
<accession>K3XUF2</accession>
<evidence type="ECO:0000313" key="1">
    <source>
        <dbReference type="EnsemblPlants" id="KQL08453"/>
    </source>
</evidence>
<keyword evidence="2" id="KW-1185">Reference proteome</keyword>
<dbReference type="Proteomes" id="UP000004995">
    <property type="component" value="Unassembled WGS sequence"/>
</dbReference>
<sequence length="60" mass="6795">MWQCAVAKFGKRSLIMTSAVWTKLLVSHKFGKKGTYIITRKTGNCQISKIGRYVAAWFAL</sequence>
<dbReference type="Gramene" id="KQL08453">
    <property type="protein sequence ID" value="KQL08453"/>
    <property type="gene ID" value="SETIT_005559mg"/>
</dbReference>
<dbReference type="EMBL" id="AGNK02003444">
    <property type="status" value="NOT_ANNOTATED_CDS"/>
    <property type="molecule type" value="Genomic_DNA"/>
</dbReference>
<reference evidence="2" key="1">
    <citation type="journal article" date="2012" name="Nat. Biotechnol.">
        <title>Reference genome sequence of the model plant Setaria.</title>
        <authorList>
            <person name="Bennetzen J.L."/>
            <person name="Schmutz J."/>
            <person name="Wang H."/>
            <person name="Percifield R."/>
            <person name="Hawkins J."/>
            <person name="Pontaroli A.C."/>
            <person name="Estep M."/>
            <person name="Feng L."/>
            <person name="Vaughn J.N."/>
            <person name="Grimwood J."/>
            <person name="Jenkins J."/>
            <person name="Barry K."/>
            <person name="Lindquist E."/>
            <person name="Hellsten U."/>
            <person name="Deshpande S."/>
            <person name="Wang X."/>
            <person name="Wu X."/>
            <person name="Mitros T."/>
            <person name="Triplett J."/>
            <person name="Yang X."/>
            <person name="Ye C.Y."/>
            <person name="Mauro-Herrera M."/>
            <person name="Wang L."/>
            <person name="Li P."/>
            <person name="Sharma M."/>
            <person name="Sharma R."/>
            <person name="Ronald P.C."/>
            <person name="Panaud O."/>
            <person name="Kellogg E.A."/>
            <person name="Brutnell T.P."/>
            <person name="Doust A.N."/>
            <person name="Tuskan G.A."/>
            <person name="Rokhsar D."/>
            <person name="Devos K.M."/>
        </authorList>
    </citation>
    <scope>NUCLEOTIDE SEQUENCE [LARGE SCALE GENOMIC DNA]</scope>
    <source>
        <strain evidence="2">cv. Yugu1</strain>
    </source>
</reference>
<organism evidence="1 2">
    <name type="scientific">Setaria italica</name>
    <name type="common">Foxtail millet</name>
    <name type="synonym">Panicum italicum</name>
    <dbReference type="NCBI Taxonomy" id="4555"/>
    <lineage>
        <taxon>Eukaryota</taxon>
        <taxon>Viridiplantae</taxon>
        <taxon>Streptophyta</taxon>
        <taxon>Embryophyta</taxon>
        <taxon>Tracheophyta</taxon>
        <taxon>Spermatophyta</taxon>
        <taxon>Magnoliopsida</taxon>
        <taxon>Liliopsida</taxon>
        <taxon>Poales</taxon>
        <taxon>Poaceae</taxon>
        <taxon>PACMAD clade</taxon>
        <taxon>Panicoideae</taxon>
        <taxon>Panicodae</taxon>
        <taxon>Paniceae</taxon>
        <taxon>Cenchrinae</taxon>
        <taxon>Setaria</taxon>
    </lineage>
</organism>
<proteinExistence type="predicted"/>
<dbReference type="AlphaFoldDB" id="K3XUF2"/>
<name>K3XUF2_SETIT</name>
<evidence type="ECO:0000313" key="2">
    <source>
        <dbReference type="Proteomes" id="UP000004995"/>
    </source>
</evidence>